<comment type="caution">
    <text evidence="7">The sequence shown here is derived from an EMBL/GenBank/DDBJ whole genome shotgun (WGS) entry which is preliminary data.</text>
</comment>
<dbReference type="AlphaFoldDB" id="A0A840QNI3"/>
<reference evidence="7 8" key="1">
    <citation type="submission" date="2020-08" db="EMBL/GenBank/DDBJ databases">
        <title>Genomic Encyclopedia of Type Strains, Phase IV (KMG-IV): sequencing the most valuable type-strain genomes for metagenomic binning, comparative biology and taxonomic classification.</title>
        <authorList>
            <person name="Goeker M."/>
        </authorList>
    </citation>
    <scope>NUCLEOTIDE SEQUENCE [LARGE SCALE GENOMIC DNA]</scope>
    <source>
        <strain evidence="7 8">DSM 24696</strain>
    </source>
</reference>
<evidence type="ECO:0000256" key="1">
    <source>
        <dbReference type="ARBA" id="ARBA00023015"/>
    </source>
</evidence>
<feature type="domain" description="Cyclic nucleotide-binding" evidence="5">
    <location>
        <begin position="13"/>
        <end position="133"/>
    </location>
</feature>
<proteinExistence type="predicted"/>
<dbReference type="SMART" id="SM00100">
    <property type="entry name" value="cNMP"/>
    <property type="match status" value="1"/>
</dbReference>
<gene>
    <name evidence="7" type="ORF">HNQ41_001098</name>
</gene>
<dbReference type="PROSITE" id="PS50042">
    <property type="entry name" value="CNMP_BINDING_3"/>
    <property type="match status" value="1"/>
</dbReference>
<dbReference type="RefSeq" id="WP_184663394.1">
    <property type="nucleotide sequence ID" value="NZ_JACHHB010000004.1"/>
</dbReference>
<dbReference type="GO" id="GO:0003700">
    <property type="term" value="F:DNA-binding transcription factor activity"/>
    <property type="evidence" value="ECO:0007669"/>
    <property type="project" value="InterPro"/>
</dbReference>
<evidence type="ECO:0000313" key="7">
    <source>
        <dbReference type="EMBL" id="MBB5172935.1"/>
    </source>
</evidence>
<evidence type="ECO:0000259" key="5">
    <source>
        <dbReference type="PROSITE" id="PS50042"/>
    </source>
</evidence>
<dbReference type="InterPro" id="IPR000595">
    <property type="entry name" value="cNMP-bd_dom"/>
</dbReference>
<dbReference type="GO" id="GO:0003677">
    <property type="term" value="F:DNA binding"/>
    <property type="evidence" value="ECO:0007669"/>
    <property type="project" value="UniProtKB-KW"/>
</dbReference>
<dbReference type="CDD" id="cd00038">
    <property type="entry name" value="CAP_ED"/>
    <property type="match status" value="1"/>
</dbReference>
<dbReference type="PANTHER" id="PTHR24567">
    <property type="entry name" value="CRP FAMILY TRANSCRIPTIONAL REGULATORY PROTEIN"/>
    <property type="match status" value="1"/>
</dbReference>
<keyword evidence="2" id="KW-0238">DNA-binding</keyword>
<keyword evidence="1" id="KW-0805">Transcription regulation</keyword>
<feature type="domain" description="HTH crp-type" evidence="6">
    <location>
        <begin position="147"/>
        <end position="212"/>
    </location>
</feature>
<keyword evidence="3" id="KW-0010">Activator</keyword>
<dbReference type="CDD" id="cd00092">
    <property type="entry name" value="HTH_CRP"/>
    <property type="match status" value="1"/>
</dbReference>
<keyword evidence="4" id="KW-0804">Transcription</keyword>
<dbReference type="InterPro" id="IPR050397">
    <property type="entry name" value="Env_Response_Regulators"/>
</dbReference>
<dbReference type="Proteomes" id="UP000551878">
    <property type="component" value="Unassembled WGS sequence"/>
</dbReference>
<dbReference type="PRINTS" id="PR00034">
    <property type="entry name" value="HTHCRP"/>
</dbReference>
<dbReference type="Pfam" id="PF00027">
    <property type="entry name" value="cNMP_binding"/>
    <property type="match status" value="1"/>
</dbReference>
<evidence type="ECO:0000259" key="6">
    <source>
        <dbReference type="PROSITE" id="PS51063"/>
    </source>
</evidence>
<keyword evidence="8" id="KW-1185">Reference proteome</keyword>
<dbReference type="Gene3D" id="2.60.120.10">
    <property type="entry name" value="Jelly Rolls"/>
    <property type="match status" value="1"/>
</dbReference>
<dbReference type="InterPro" id="IPR018335">
    <property type="entry name" value="Tscrpt_reg_HTH_Crp-type_CS"/>
</dbReference>
<dbReference type="Pfam" id="PF13545">
    <property type="entry name" value="HTH_Crp_2"/>
    <property type="match status" value="1"/>
</dbReference>
<sequence>MNDWLTLLRKLEIFSGLSDQDIKPIVEAGRQRVFEDKEILFHEGEERTHLFVLGRGTVLVSKLTESGEESLINVLSEGEIFPHTGFFDNRPYPGTAQAKKNVHVLMIPISAFELFLKSHPELAFQIIKVMNEKIFYLQQKLNEVLSLNVEQRLVAALDHLKNVQGKSIVLTHQEIGNIIGTTRETVSRQLKKMEQRGEVEVKKDRIIINDTFNKMTAPK</sequence>
<evidence type="ECO:0000256" key="2">
    <source>
        <dbReference type="ARBA" id="ARBA00023125"/>
    </source>
</evidence>
<dbReference type="InterPro" id="IPR018490">
    <property type="entry name" value="cNMP-bd_dom_sf"/>
</dbReference>
<dbReference type="SUPFAM" id="SSF51206">
    <property type="entry name" value="cAMP-binding domain-like"/>
    <property type="match status" value="1"/>
</dbReference>
<dbReference type="Gene3D" id="1.10.10.10">
    <property type="entry name" value="Winged helix-like DNA-binding domain superfamily/Winged helix DNA-binding domain"/>
    <property type="match status" value="1"/>
</dbReference>
<dbReference type="InterPro" id="IPR014710">
    <property type="entry name" value="RmlC-like_jellyroll"/>
</dbReference>
<dbReference type="PROSITE" id="PS00042">
    <property type="entry name" value="HTH_CRP_1"/>
    <property type="match status" value="1"/>
</dbReference>
<organism evidence="7 8">
    <name type="scientific">Texcoconibacillus texcoconensis</name>
    <dbReference type="NCBI Taxonomy" id="1095777"/>
    <lineage>
        <taxon>Bacteria</taxon>
        <taxon>Bacillati</taxon>
        <taxon>Bacillota</taxon>
        <taxon>Bacilli</taxon>
        <taxon>Bacillales</taxon>
        <taxon>Bacillaceae</taxon>
        <taxon>Texcoconibacillus</taxon>
    </lineage>
</organism>
<dbReference type="EMBL" id="JACHHB010000004">
    <property type="protein sequence ID" value="MBB5172935.1"/>
    <property type="molecule type" value="Genomic_DNA"/>
</dbReference>
<dbReference type="InterPro" id="IPR036388">
    <property type="entry name" value="WH-like_DNA-bd_sf"/>
</dbReference>
<name>A0A840QNI3_9BACI</name>
<dbReference type="PANTHER" id="PTHR24567:SF26">
    <property type="entry name" value="REGULATORY PROTEIN YEIL"/>
    <property type="match status" value="1"/>
</dbReference>
<accession>A0A840QNI3</accession>
<evidence type="ECO:0000256" key="3">
    <source>
        <dbReference type="ARBA" id="ARBA00023159"/>
    </source>
</evidence>
<evidence type="ECO:0000256" key="4">
    <source>
        <dbReference type="ARBA" id="ARBA00023163"/>
    </source>
</evidence>
<protein>
    <submittedName>
        <fullName evidence="7">CRP/FNR family transcriptional regulator</fullName>
    </submittedName>
</protein>
<evidence type="ECO:0000313" key="8">
    <source>
        <dbReference type="Proteomes" id="UP000551878"/>
    </source>
</evidence>
<dbReference type="SMART" id="SM00419">
    <property type="entry name" value="HTH_CRP"/>
    <property type="match status" value="1"/>
</dbReference>
<dbReference type="InterPro" id="IPR036390">
    <property type="entry name" value="WH_DNA-bd_sf"/>
</dbReference>
<dbReference type="PROSITE" id="PS51063">
    <property type="entry name" value="HTH_CRP_2"/>
    <property type="match status" value="1"/>
</dbReference>
<dbReference type="InterPro" id="IPR012318">
    <property type="entry name" value="HTH_CRP"/>
</dbReference>
<dbReference type="SUPFAM" id="SSF46785">
    <property type="entry name" value="Winged helix' DNA-binding domain"/>
    <property type="match status" value="1"/>
</dbReference>
<dbReference type="GO" id="GO:0005829">
    <property type="term" value="C:cytosol"/>
    <property type="evidence" value="ECO:0007669"/>
    <property type="project" value="TreeGrafter"/>
</dbReference>